<feature type="domain" description="TerD" evidence="1">
    <location>
        <begin position="6"/>
        <end position="67"/>
    </location>
</feature>
<reference evidence="3 4" key="1">
    <citation type="journal article" date="2019" name="Int. J. Syst. Evol. Microbiol.">
        <title>The Global Catalogue of Microorganisms (GCM) 10K type strain sequencing project: providing services to taxonomists for standard genome sequencing and annotation.</title>
        <authorList>
            <consortium name="The Broad Institute Genomics Platform"/>
            <consortium name="The Broad Institute Genome Sequencing Center for Infectious Disease"/>
            <person name="Wu L."/>
            <person name="Ma J."/>
        </authorList>
    </citation>
    <scope>NUCLEOTIDE SEQUENCE [LARGE SCALE GENOMIC DNA]</scope>
    <source>
        <strain evidence="3 4">JCM 5052</strain>
    </source>
</reference>
<gene>
    <name evidence="3" type="ORF">GCM10010390_21400</name>
</gene>
<name>A0ABN1CGU1_9ACTN</name>
<dbReference type="Pfam" id="PF09350">
    <property type="entry name" value="DJC28_CD"/>
    <property type="match status" value="1"/>
</dbReference>
<organism evidence="3 4">
    <name type="scientific">Streptomyces mordarskii</name>
    <dbReference type="NCBI Taxonomy" id="1226758"/>
    <lineage>
        <taxon>Bacteria</taxon>
        <taxon>Bacillati</taxon>
        <taxon>Actinomycetota</taxon>
        <taxon>Actinomycetes</taxon>
        <taxon>Kitasatosporales</taxon>
        <taxon>Streptomycetaceae</taxon>
        <taxon>Streptomyces</taxon>
    </lineage>
</organism>
<protein>
    <recommendedName>
        <fullName evidence="5">DnaJ homologue subfamily C member 28 conserved domain-containing protein</fullName>
    </recommendedName>
</protein>
<proteinExistence type="predicted"/>
<dbReference type="InterPro" id="IPR051324">
    <property type="entry name" value="Stress/Tellurium_Resist"/>
</dbReference>
<dbReference type="EMBL" id="BAAABZ010000013">
    <property type="protein sequence ID" value="GAA0518896.1"/>
    <property type="molecule type" value="Genomic_DNA"/>
</dbReference>
<evidence type="ECO:0000259" key="2">
    <source>
        <dbReference type="Pfam" id="PF09350"/>
    </source>
</evidence>
<evidence type="ECO:0000259" key="1">
    <source>
        <dbReference type="Pfam" id="PF02342"/>
    </source>
</evidence>
<dbReference type="PANTHER" id="PTHR32097:SF17">
    <property type="entry name" value="CAMP-BINDING PROTEIN 1-RELATED"/>
    <property type="match status" value="1"/>
</dbReference>
<dbReference type="PANTHER" id="PTHR32097">
    <property type="entry name" value="CAMP-BINDING PROTEIN 1-RELATED"/>
    <property type="match status" value="1"/>
</dbReference>
<evidence type="ECO:0000313" key="4">
    <source>
        <dbReference type="Proteomes" id="UP001501576"/>
    </source>
</evidence>
<dbReference type="CDD" id="cd06974">
    <property type="entry name" value="TerD_like"/>
    <property type="match status" value="1"/>
</dbReference>
<dbReference type="InterPro" id="IPR018961">
    <property type="entry name" value="DnaJ_homolog_subfam-C_membr-28"/>
</dbReference>
<evidence type="ECO:0000313" key="3">
    <source>
        <dbReference type="EMBL" id="GAA0518896.1"/>
    </source>
</evidence>
<dbReference type="InterPro" id="IPR003325">
    <property type="entry name" value="TerD"/>
</dbReference>
<evidence type="ECO:0008006" key="5">
    <source>
        <dbReference type="Google" id="ProtNLM"/>
    </source>
</evidence>
<sequence>MNSFTGQTFAEVQNAFCRLIDETNGQELARYPLRGGGPYTAQIMAKVHREGGAGGAWQMSAIGAPATGRTRTFQDLLPVLSSHLRDGLWRVSRRPRENLRVTERKPPGISFETWADRQIREAEERGAFANLPGKGKPLPNLDKPYDDLWWVKEKMARENLSFLPPTLVLRKEAEDALAAVEKAPSERVVREILSEVNDKIREAIRRPPPGPPLHLTPFDIDEVVREWRERRGRMEHDEDRPG</sequence>
<dbReference type="Proteomes" id="UP001501576">
    <property type="component" value="Unassembled WGS sequence"/>
</dbReference>
<accession>A0ABN1CGU1</accession>
<dbReference type="Gene3D" id="2.60.60.30">
    <property type="entry name" value="sav2460 like domains"/>
    <property type="match status" value="1"/>
</dbReference>
<dbReference type="Pfam" id="PF02342">
    <property type="entry name" value="TerD"/>
    <property type="match status" value="1"/>
</dbReference>
<comment type="caution">
    <text evidence="3">The sequence shown here is derived from an EMBL/GenBank/DDBJ whole genome shotgun (WGS) entry which is preliminary data.</text>
</comment>
<keyword evidence="4" id="KW-1185">Reference proteome</keyword>
<feature type="domain" description="DnaJ homologue subfamily C member 28 conserved" evidence="2">
    <location>
        <begin position="114"/>
        <end position="180"/>
    </location>
</feature>